<dbReference type="Pfam" id="PF00805">
    <property type="entry name" value="Pentapeptide"/>
    <property type="match status" value="1"/>
</dbReference>
<dbReference type="SUPFAM" id="SSF141571">
    <property type="entry name" value="Pentapeptide repeat-like"/>
    <property type="match status" value="1"/>
</dbReference>
<comment type="caution">
    <text evidence="3">The sequence shown here is derived from an EMBL/GenBank/DDBJ whole genome shotgun (WGS) entry which is preliminary data.</text>
</comment>
<feature type="chain" id="PRO_5014956895" evidence="2">
    <location>
        <begin position="24"/>
        <end position="165"/>
    </location>
</feature>
<sequence length="165" mass="16943">MKPLALLAAAVLSTLALAGPALAQNAGQIASVRRGADCPRCNLFQADLSGLTLRAKNLSGARLRQADLSLAVMGRTRFAGGDLRDVNAYGGVFGGANFAKADLTNATFVGAYLEGASFAQANLSGVNFSGAEMDRASGLTQAQLNRACGDPSTTLPRGLSIPRCR</sequence>
<evidence type="ECO:0000313" key="3">
    <source>
        <dbReference type="EMBL" id="PLR27555.1"/>
    </source>
</evidence>
<proteinExistence type="predicted"/>
<dbReference type="Pfam" id="PF13576">
    <property type="entry name" value="Pentapeptide_3"/>
    <property type="match status" value="1"/>
</dbReference>
<dbReference type="OrthoDB" id="7304622at2"/>
<dbReference type="Proteomes" id="UP000234479">
    <property type="component" value="Unassembled WGS sequence"/>
</dbReference>
<dbReference type="InterPro" id="IPR001646">
    <property type="entry name" value="5peptide_repeat"/>
</dbReference>
<keyword evidence="1" id="KW-0677">Repeat</keyword>
<name>A0A2N5DNG9_9CAUL</name>
<gene>
    <name evidence="3" type="ORF">SGCZBJ_07650</name>
</gene>
<dbReference type="PANTHER" id="PTHR47485:SF1">
    <property type="entry name" value="THYLAKOID LUMENAL 17.4 KDA PROTEIN, CHLOROPLASTIC"/>
    <property type="match status" value="1"/>
</dbReference>
<organism evidence="3 4">
    <name type="scientific">Caulobacter zeae</name>
    <dbReference type="NCBI Taxonomy" id="2055137"/>
    <lineage>
        <taxon>Bacteria</taxon>
        <taxon>Pseudomonadati</taxon>
        <taxon>Pseudomonadota</taxon>
        <taxon>Alphaproteobacteria</taxon>
        <taxon>Caulobacterales</taxon>
        <taxon>Caulobacteraceae</taxon>
        <taxon>Caulobacter</taxon>
    </lineage>
</organism>
<dbReference type="AlphaFoldDB" id="A0A2N5DNG9"/>
<keyword evidence="4" id="KW-1185">Reference proteome</keyword>
<evidence type="ECO:0000256" key="2">
    <source>
        <dbReference type="SAM" id="SignalP"/>
    </source>
</evidence>
<dbReference type="PANTHER" id="PTHR47485">
    <property type="entry name" value="THYLAKOID LUMENAL 17.4 KDA PROTEIN, CHLOROPLASTIC"/>
    <property type="match status" value="1"/>
</dbReference>
<protein>
    <submittedName>
        <fullName evidence="3">Pentapeptide repeat-containing protein</fullName>
    </submittedName>
</protein>
<keyword evidence="2" id="KW-0732">Signal</keyword>
<dbReference type="Gene3D" id="2.160.20.80">
    <property type="entry name" value="E3 ubiquitin-protein ligase SopA"/>
    <property type="match status" value="1"/>
</dbReference>
<accession>A0A2N5DNG9</accession>
<dbReference type="RefSeq" id="WP_101717431.1">
    <property type="nucleotide sequence ID" value="NZ_PJRS01000015.1"/>
</dbReference>
<reference evidence="3 4" key="1">
    <citation type="submission" date="2017-12" db="EMBL/GenBank/DDBJ databases">
        <title>The genome sequence of Caulobacter sp. 410.</title>
        <authorList>
            <person name="Gao J."/>
            <person name="Mao X."/>
            <person name="Sun J."/>
        </authorList>
    </citation>
    <scope>NUCLEOTIDE SEQUENCE [LARGE SCALE GENOMIC DNA]</scope>
    <source>
        <strain evidence="3 4">410</strain>
    </source>
</reference>
<evidence type="ECO:0000256" key="1">
    <source>
        <dbReference type="ARBA" id="ARBA00022737"/>
    </source>
</evidence>
<dbReference type="EMBL" id="PJRS01000015">
    <property type="protein sequence ID" value="PLR27555.1"/>
    <property type="molecule type" value="Genomic_DNA"/>
</dbReference>
<feature type="signal peptide" evidence="2">
    <location>
        <begin position="1"/>
        <end position="23"/>
    </location>
</feature>
<evidence type="ECO:0000313" key="4">
    <source>
        <dbReference type="Proteomes" id="UP000234479"/>
    </source>
</evidence>